<sequence>MIISDYPQVYALWSRCAGFSMKDADDCEAAIRRFLERNPDTCFVAEDSTGEIIGAILSGHDGRRSRIYHTAVNPDARGMGIGSLLVGHVIEALRTLGLPKVAVGVYADNEAGNEFWERQGFQVRDDLVYRELPL</sequence>
<evidence type="ECO:0000313" key="4">
    <source>
        <dbReference type="EMBL" id="EEP21714.1"/>
    </source>
</evidence>
<dbReference type="GO" id="GO:0016747">
    <property type="term" value="F:acyltransferase activity, transferring groups other than amino-acyl groups"/>
    <property type="evidence" value="ECO:0007669"/>
    <property type="project" value="InterPro"/>
</dbReference>
<dbReference type="RefSeq" id="WP_003826681.1">
    <property type="nucleotide sequence ID" value="NZ_AP012322.1"/>
</dbReference>
<evidence type="ECO:0000313" key="5">
    <source>
        <dbReference type="Proteomes" id="UP000006408"/>
    </source>
</evidence>
<dbReference type="Pfam" id="PF00583">
    <property type="entry name" value="Acetyltransf_1"/>
    <property type="match status" value="1"/>
</dbReference>
<dbReference type="CDD" id="cd04301">
    <property type="entry name" value="NAT_SF"/>
    <property type="match status" value="1"/>
</dbReference>
<dbReference type="InterPro" id="IPR050832">
    <property type="entry name" value="Bact_Acetyltransf"/>
</dbReference>
<dbReference type="HOGENOM" id="CLU_013985_34_1_11"/>
<proteinExistence type="predicted"/>
<dbReference type="InterPro" id="IPR016181">
    <property type="entry name" value="Acyl_CoA_acyltransferase"/>
</dbReference>
<feature type="domain" description="N-acetyltransferase" evidence="3">
    <location>
        <begin position="1"/>
        <end position="134"/>
    </location>
</feature>
<keyword evidence="2" id="KW-0012">Acyltransferase</keyword>
<gene>
    <name evidence="4" type="ORF">BIFANG_03090</name>
</gene>
<dbReference type="PATRIC" id="fig|518635.7.peg.1010"/>
<evidence type="ECO:0000256" key="2">
    <source>
        <dbReference type="ARBA" id="ARBA00023315"/>
    </source>
</evidence>
<dbReference type="eggNOG" id="COG0456">
    <property type="taxonomic scope" value="Bacteria"/>
</dbReference>
<dbReference type="Gene3D" id="3.40.630.30">
    <property type="match status" value="1"/>
</dbReference>
<dbReference type="InterPro" id="IPR000182">
    <property type="entry name" value="GNAT_dom"/>
</dbReference>
<dbReference type="STRING" id="1683.Bang102_007145"/>
<dbReference type="GeneID" id="42865314"/>
<evidence type="ECO:0000259" key="3">
    <source>
        <dbReference type="PROSITE" id="PS51186"/>
    </source>
</evidence>
<reference evidence="4" key="1">
    <citation type="submission" date="2009-04" db="EMBL/GenBank/DDBJ databases">
        <authorList>
            <person name="Weinstock G."/>
            <person name="Sodergren E."/>
            <person name="Clifton S."/>
            <person name="Fulton L."/>
            <person name="Fulton B."/>
            <person name="Courtney L."/>
            <person name="Fronick C."/>
            <person name="Harrison M."/>
            <person name="Strong C."/>
            <person name="Farmer C."/>
            <person name="Delahaunty K."/>
            <person name="Markovic C."/>
            <person name="Hall O."/>
            <person name="Minx P."/>
            <person name="Tomlinson C."/>
            <person name="Mitreva M."/>
            <person name="Nelson J."/>
            <person name="Hou S."/>
            <person name="Wollam A."/>
            <person name="Pepin K.H."/>
            <person name="Johnson M."/>
            <person name="Bhonagiri V."/>
            <person name="Nash W.E."/>
            <person name="Warren W."/>
            <person name="Chinwalla A."/>
            <person name="Mardis E.R."/>
            <person name="Wilson R.K."/>
        </authorList>
    </citation>
    <scope>NUCLEOTIDE SEQUENCE [LARGE SCALE GENOMIC DNA]</scope>
    <source>
        <strain evidence="4">DSM 20098</strain>
    </source>
</reference>
<dbReference type="SUPFAM" id="SSF55729">
    <property type="entry name" value="Acyl-CoA N-acyltransferases (Nat)"/>
    <property type="match status" value="1"/>
</dbReference>
<dbReference type="Proteomes" id="UP000006408">
    <property type="component" value="Unassembled WGS sequence"/>
</dbReference>
<dbReference type="AlphaFoldDB" id="C4FFI3"/>
<comment type="caution">
    <text evidence="4">The sequence shown here is derived from an EMBL/GenBank/DDBJ whole genome shotgun (WGS) entry which is preliminary data.</text>
</comment>
<protein>
    <submittedName>
        <fullName evidence="4">Acetyltransferase, GNAT family</fullName>
    </submittedName>
</protein>
<keyword evidence="1" id="KW-0808">Transferase</keyword>
<dbReference type="PROSITE" id="PS51186">
    <property type="entry name" value="GNAT"/>
    <property type="match status" value="1"/>
</dbReference>
<evidence type="ECO:0000256" key="1">
    <source>
        <dbReference type="ARBA" id="ARBA00022679"/>
    </source>
</evidence>
<dbReference type="EMBL" id="ABYS02000004">
    <property type="protein sequence ID" value="EEP21714.1"/>
    <property type="molecule type" value="Genomic_DNA"/>
</dbReference>
<keyword evidence="5" id="KW-1185">Reference proteome</keyword>
<dbReference type="PANTHER" id="PTHR43877">
    <property type="entry name" value="AMINOALKYLPHOSPHONATE N-ACETYLTRANSFERASE-RELATED-RELATED"/>
    <property type="match status" value="1"/>
</dbReference>
<organism evidence="4 5">
    <name type="scientific">Bifidobacterium angulatum DSM 20098 = JCM 7096</name>
    <dbReference type="NCBI Taxonomy" id="518635"/>
    <lineage>
        <taxon>Bacteria</taxon>
        <taxon>Bacillati</taxon>
        <taxon>Actinomycetota</taxon>
        <taxon>Actinomycetes</taxon>
        <taxon>Bifidobacteriales</taxon>
        <taxon>Bifidobacteriaceae</taxon>
        <taxon>Bifidobacterium</taxon>
    </lineage>
</organism>
<accession>C4FFI3</accession>
<name>C4FFI3_9BIFI</name>